<evidence type="ECO:0000256" key="6">
    <source>
        <dbReference type="ARBA" id="ARBA00022777"/>
    </source>
</evidence>
<dbReference type="Pfam" id="PF02518">
    <property type="entry name" value="HATPase_c"/>
    <property type="match status" value="1"/>
</dbReference>
<dbReference type="InterPro" id="IPR013767">
    <property type="entry name" value="PAS_fold"/>
</dbReference>
<dbReference type="SUPFAM" id="SSF55874">
    <property type="entry name" value="ATPase domain of HSP90 chaperone/DNA topoisomerase II/histidine kinase"/>
    <property type="match status" value="1"/>
</dbReference>
<dbReference type="CDD" id="cd00082">
    <property type="entry name" value="HisKA"/>
    <property type="match status" value="1"/>
</dbReference>
<dbReference type="InterPro" id="IPR035965">
    <property type="entry name" value="PAS-like_dom_sf"/>
</dbReference>
<organism evidence="15 16">
    <name type="scientific">Pseudomonas avellanae</name>
    <dbReference type="NCBI Taxonomy" id="46257"/>
    <lineage>
        <taxon>Bacteria</taxon>
        <taxon>Pseudomonadati</taxon>
        <taxon>Pseudomonadota</taxon>
        <taxon>Gammaproteobacteria</taxon>
        <taxon>Pseudomonadales</taxon>
        <taxon>Pseudomonadaceae</taxon>
        <taxon>Pseudomonas</taxon>
    </lineage>
</organism>
<evidence type="ECO:0000259" key="12">
    <source>
        <dbReference type="PROSITE" id="PS50110"/>
    </source>
</evidence>
<dbReference type="Gene3D" id="3.30.565.10">
    <property type="entry name" value="Histidine kinase-like ATPase, C-terminal domain"/>
    <property type="match status" value="1"/>
</dbReference>
<dbReference type="InterPro" id="IPR003661">
    <property type="entry name" value="HisK_dim/P_dom"/>
</dbReference>
<keyword evidence="6" id="KW-0418">Kinase</keyword>
<dbReference type="SMART" id="SM00387">
    <property type="entry name" value="HATPase_c"/>
    <property type="match status" value="1"/>
</dbReference>
<dbReference type="EMBL" id="CP026562">
    <property type="protein sequence ID" value="AVB22963.1"/>
    <property type="molecule type" value="Genomic_DNA"/>
</dbReference>
<dbReference type="PROSITE" id="PS50109">
    <property type="entry name" value="HIS_KIN"/>
    <property type="match status" value="1"/>
</dbReference>
<dbReference type="EC" id="2.7.13.3" evidence="2"/>
<dbReference type="Gene3D" id="3.40.50.2300">
    <property type="match status" value="1"/>
</dbReference>
<dbReference type="Pfam" id="PF00072">
    <property type="entry name" value="Response_reg"/>
    <property type="match status" value="1"/>
</dbReference>
<protein>
    <recommendedName>
        <fullName evidence="2">histidine kinase</fullName>
        <ecNumber evidence="2">2.7.13.3</ecNumber>
    </recommendedName>
</protein>
<dbReference type="PANTHER" id="PTHR43065:SF42">
    <property type="entry name" value="TWO-COMPONENT SENSOR PPRA"/>
    <property type="match status" value="1"/>
</dbReference>
<dbReference type="PRINTS" id="PR00344">
    <property type="entry name" value="BCTRLSENSOR"/>
</dbReference>
<evidence type="ECO:0000259" key="11">
    <source>
        <dbReference type="PROSITE" id="PS50109"/>
    </source>
</evidence>
<dbReference type="GO" id="GO:0000155">
    <property type="term" value="F:phosphorelay sensor kinase activity"/>
    <property type="evidence" value="ECO:0007669"/>
    <property type="project" value="InterPro"/>
</dbReference>
<dbReference type="GO" id="GO:0005524">
    <property type="term" value="F:ATP binding"/>
    <property type="evidence" value="ECO:0007669"/>
    <property type="project" value="UniProtKB-KW"/>
</dbReference>
<evidence type="ECO:0000256" key="7">
    <source>
        <dbReference type="ARBA" id="ARBA00022840"/>
    </source>
</evidence>
<accession>A0AAD0M5M1</accession>
<dbReference type="GO" id="GO:0006355">
    <property type="term" value="P:regulation of DNA-templated transcription"/>
    <property type="evidence" value="ECO:0007669"/>
    <property type="project" value="InterPro"/>
</dbReference>
<dbReference type="InterPro" id="IPR011006">
    <property type="entry name" value="CheY-like_superfamily"/>
</dbReference>
<dbReference type="InterPro" id="IPR036890">
    <property type="entry name" value="HATPase_C_sf"/>
</dbReference>
<feature type="domain" description="PAC" evidence="14">
    <location>
        <begin position="203"/>
        <end position="256"/>
    </location>
</feature>
<dbReference type="Gene3D" id="2.10.70.100">
    <property type="match status" value="1"/>
</dbReference>
<dbReference type="InterPro" id="IPR036097">
    <property type="entry name" value="HisK_dim/P_sf"/>
</dbReference>
<dbReference type="InterPro" id="IPR001789">
    <property type="entry name" value="Sig_transdc_resp-reg_receiver"/>
</dbReference>
<keyword evidence="8" id="KW-0902">Two-component regulatory system</keyword>
<dbReference type="PROSITE" id="PS50110">
    <property type="entry name" value="RESPONSE_REGULATORY"/>
    <property type="match status" value="1"/>
</dbReference>
<dbReference type="InterPro" id="IPR001610">
    <property type="entry name" value="PAC"/>
</dbReference>
<dbReference type="NCBIfam" id="TIGR00229">
    <property type="entry name" value="sensory_box"/>
    <property type="match status" value="2"/>
</dbReference>
<dbReference type="CDD" id="cd00130">
    <property type="entry name" value="PAS"/>
    <property type="match status" value="2"/>
</dbReference>
<dbReference type="InterPro" id="IPR000700">
    <property type="entry name" value="PAS-assoc_C"/>
</dbReference>
<dbReference type="AlphaFoldDB" id="A0AAD0M5M1"/>
<reference evidence="15 16" key="1">
    <citation type="submission" date="2018-02" db="EMBL/GenBank/DDBJ databases">
        <title>Comparative genomics of Pseudomonas syringae.</title>
        <authorList>
            <person name="Hulin M.T."/>
        </authorList>
    </citation>
    <scope>NUCLEOTIDE SEQUENCE [LARGE SCALE GENOMIC DNA]</scope>
    <source>
        <strain evidence="15 16">R2leaf</strain>
    </source>
</reference>
<feature type="coiled-coil region" evidence="10">
    <location>
        <begin position="516"/>
        <end position="543"/>
    </location>
</feature>
<evidence type="ECO:0000256" key="9">
    <source>
        <dbReference type="PROSITE-ProRule" id="PRU00169"/>
    </source>
</evidence>
<evidence type="ECO:0000313" key="15">
    <source>
        <dbReference type="EMBL" id="AVB22963.1"/>
    </source>
</evidence>
<feature type="modified residue" description="4-aspartylphosphate" evidence="9">
    <location>
        <position position="856"/>
    </location>
</feature>
<dbReference type="Gene3D" id="1.10.287.130">
    <property type="match status" value="1"/>
</dbReference>
<dbReference type="Gene3D" id="3.30.450.20">
    <property type="entry name" value="PAS domain"/>
    <property type="match status" value="4"/>
</dbReference>
<evidence type="ECO:0000256" key="2">
    <source>
        <dbReference type="ARBA" id="ARBA00012438"/>
    </source>
</evidence>
<comment type="catalytic activity">
    <reaction evidence="1">
        <text>ATP + protein L-histidine = ADP + protein N-phospho-L-histidine.</text>
        <dbReference type="EC" id="2.7.13.3"/>
    </reaction>
</comment>
<evidence type="ECO:0000313" key="16">
    <source>
        <dbReference type="Proteomes" id="UP000236903"/>
    </source>
</evidence>
<dbReference type="SMART" id="SM00388">
    <property type="entry name" value="HisKA"/>
    <property type="match status" value="1"/>
</dbReference>
<evidence type="ECO:0000256" key="5">
    <source>
        <dbReference type="ARBA" id="ARBA00022741"/>
    </source>
</evidence>
<dbReference type="KEGG" id="pavl:BKM03_00930"/>
<dbReference type="SUPFAM" id="SSF55785">
    <property type="entry name" value="PYP-like sensor domain (PAS domain)"/>
    <property type="match status" value="4"/>
</dbReference>
<evidence type="ECO:0000256" key="8">
    <source>
        <dbReference type="ARBA" id="ARBA00023012"/>
    </source>
</evidence>
<dbReference type="Pfam" id="PF00989">
    <property type="entry name" value="PAS"/>
    <property type="match status" value="1"/>
</dbReference>
<dbReference type="Pfam" id="PF08447">
    <property type="entry name" value="PAS_3"/>
    <property type="match status" value="2"/>
</dbReference>
<dbReference type="PROSITE" id="PS50113">
    <property type="entry name" value="PAC"/>
    <property type="match status" value="2"/>
</dbReference>
<evidence type="ECO:0000256" key="1">
    <source>
        <dbReference type="ARBA" id="ARBA00000085"/>
    </source>
</evidence>
<keyword evidence="10" id="KW-0175">Coiled coil</keyword>
<feature type="domain" description="PAS" evidence="13">
    <location>
        <begin position="18"/>
        <end position="75"/>
    </location>
</feature>
<dbReference type="InterPro" id="IPR013655">
    <property type="entry name" value="PAS_fold_3"/>
</dbReference>
<feature type="domain" description="Response regulatory" evidence="12">
    <location>
        <begin position="806"/>
        <end position="922"/>
    </location>
</feature>
<dbReference type="SUPFAM" id="SSF47384">
    <property type="entry name" value="Homodimeric domain of signal transducing histidine kinase"/>
    <property type="match status" value="1"/>
</dbReference>
<keyword evidence="7" id="KW-0067">ATP-binding</keyword>
<dbReference type="InterPro" id="IPR003594">
    <property type="entry name" value="HATPase_dom"/>
</dbReference>
<name>A0AAD0M5M1_9PSED</name>
<evidence type="ECO:0000259" key="14">
    <source>
        <dbReference type="PROSITE" id="PS50113"/>
    </source>
</evidence>
<keyword evidence="5" id="KW-0547">Nucleotide-binding</keyword>
<evidence type="ECO:0000256" key="3">
    <source>
        <dbReference type="ARBA" id="ARBA00022553"/>
    </source>
</evidence>
<gene>
    <name evidence="15" type="ORF">BKM03_00930</name>
</gene>
<dbReference type="InterPro" id="IPR005467">
    <property type="entry name" value="His_kinase_dom"/>
</dbReference>
<dbReference type="Proteomes" id="UP000236903">
    <property type="component" value="Chromosome"/>
</dbReference>
<dbReference type="SMART" id="SM00086">
    <property type="entry name" value="PAC"/>
    <property type="match status" value="3"/>
</dbReference>
<feature type="domain" description="Histidine kinase" evidence="11">
    <location>
        <begin position="559"/>
        <end position="783"/>
    </location>
</feature>
<dbReference type="InterPro" id="IPR004358">
    <property type="entry name" value="Sig_transdc_His_kin-like_C"/>
</dbReference>
<feature type="domain" description="PAC" evidence="14">
    <location>
        <begin position="462"/>
        <end position="514"/>
    </location>
</feature>
<dbReference type="SMART" id="SM00448">
    <property type="entry name" value="REC"/>
    <property type="match status" value="1"/>
</dbReference>
<dbReference type="PANTHER" id="PTHR43065">
    <property type="entry name" value="SENSOR HISTIDINE KINASE"/>
    <property type="match status" value="1"/>
</dbReference>
<sequence length="924" mass="100907">MDKVRQDAMFDSATEFAMVVTDHKGTISAWNAGAELIMGWTAEEMCGQDASRFFTPEDRTAGRVAYEMNVALRDGRATDERWHLGRGGARFWASGEMIALHDEQGAHLGFVKIFRDRTAEHLAVEALLEAETRLRSAQAAGGIGLFVVDMATNRLHPTPEFARIYGLPVAESYLADQVEALVLAEDTSLVSTAARRQRGDFISDVEYRIRRADSGELRWINRTAKMEFDQAGEPIRFSGTARDVTAHREAINAQIASDARYSLLFDNIDDGFCIIEFVDGPNGPLSDYNHVEANPGYERQTGIAGIVGQTIRGLAPEEADGWVELYGEVLRTGNPKRFERYFAAADRVIEVSATRVESVAKPQVSLLFRDITARKRAETLAAENIERVQLALEAGAIIGTWFWDIRTGAFIVDESFTWAMGLNQTLAQERLTLAQVTESVHPDDKPGLMAAIDAAIIRGGHYMHQYRTRRSDGRYYWVEANGRVSQAVDGTALTFPGVLIDVDARVSVEAERDRAIAALRSLTDNLEQRIEERSAELMRSEELLRQSQKMEAVGQLTGGLAHDFNNLLAGIIGSLEMMGVRLGQGRVKDIDKYMSAALSAAKRAAALTHRLLAFSRRQTLDPKITDVNALVQGMVELVQRTVGPGIAVKVVGSDDLGLARVDPSQLENALLNLCINARDAMPKGGKIVIETANRWIDKDAGSRQDIPEGQYLQLSVSDTGYGMSADVVRKAFDPFFTTKPIGQGTGLGLSMIYGFAKQSNGQVRIHSVVGEGTTVSIYLPLHQGTVERAEAASSPNLGVVAGAGETVLVVEDEPTVRLLVTDVLDDLGYIAVEAADSTGGLRVLQSNTRIDLLISDVGLPGGLNGRQMADAARVIRPDLKVLFITGYAENALLEDNQLDPGMSVMTKPFAVDTLVARIQELLAR</sequence>
<keyword evidence="4" id="KW-0808">Transferase</keyword>
<dbReference type="InterPro" id="IPR000014">
    <property type="entry name" value="PAS"/>
</dbReference>
<dbReference type="PROSITE" id="PS50112">
    <property type="entry name" value="PAS"/>
    <property type="match status" value="1"/>
</dbReference>
<dbReference type="CDD" id="cd18161">
    <property type="entry name" value="REC_hyHK_blue-like"/>
    <property type="match status" value="1"/>
</dbReference>
<evidence type="ECO:0000256" key="10">
    <source>
        <dbReference type="SAM" id="Coils"/>
    </source>
</evidence>
<dbReference type="SMART" id="SM00091">
    <property type="entry name" value="PAS"/>
    <property type="match status" value="3"/>
</dbReference>
<proteinExistence type="predicted"/>
<keyword evidence="3 9" id="KW-0597">Phosphoprotein</keyword>
<evidence type="ECO:0000259" key="13">
    <source>
        <dbReference type="PROSITE" id="PS50112"/>
    </source>
</evidence>
<dbReference type="Pfam" id="PF00512">
    <property type="entry name" value="HisKA"/>
    <property type="match status" value="1"/>
</dbReference>
<evidence type="ECO:0000256" key="4">
    <source>
        <dbReference type="ARBA" id="ARBA00022679"/>
    </source>
</evidence>
<dbReference type="SUPFAM" id="SSF52172">
    <property type="entry name" value="CheY-like"/>
    <property type="match status" value="1"/>
</dbReference>